<evidence type="ECO:0000256" key="1">
    <source>
        <dbReference type="SAM" id="Phobius"/>
    </source>
</evidence>
<dbReference type="RefSeq" id="WP_062164556.1">
    <property type="nucleotide sequence ID" value="NZ_AP014690.1"/>
</dbReference>
<keyword evidence="1" id="KW-1133">Transmembrane helix</keyword>
<evidence type="ECO:0000313" key="3">
    <source>
        <dbReference type="Proteomes" id="UP000321287"/>
    </source>
</evidence>
<dbReference type="Proteomes" id="UP000321287">
    <property type="component" value="Unassembled WGS sequence"/>
</dbReference>
<name>A0AAN4R3T1_9PROT</name>
<accession>A0AAN4R3T1</accession>
<keyword evidence="1" id="KW-0472">Membrane</keyword>
<gene>
    <name evidence="2" type="ORF">ABO01nite_18470</name>
</gene>
<reference evidence="2 3" key="1">
    <citation type="submission" date="2019-07" db="EMBL/GenBank/DDBJ databases">
        <title>Whole genome shotgun sequence of Asaia bogorensis NBRC 16594.</title>
        <authorList>
            <person name="Hosoyama A."/>
            <person name="Uohara A."/>
            <person name="Ohji S."/>
            <person name="Ichikawa N."/>
        </authorList>
    </citation>
    <scope>NUCLEOTIDE SEQUENCE [LARGE SCALE GENOMIC DNA]</scope>
    <source>
        <strain evidence="2 3">NBRC 16594</strain>
    </source>
</reference>
<protein>
    <submittedName>
        <fullName evidence="2">Uncharacterized protein</fullName>
    </submittedName>
</protein>
<proteinExistence type="predicted"/>
<sequence>MSDNAWNALYLATAITMVILWFATTEVRSYLRRRDLRVQLRLLDHLQALSCQHQHTKQGKAQ</sequence>
<dbReference type="KEGG" id="abg:Asbog_01389"/>
<feature type="transmembrane region" description="Helical" evidence="1">
    <location>
        <begin position="6"/>
        <end position="24"/>
    </location>
</feature>
<dbReference type="EMBL" id="BJVS01000005">
    <property type="protein sequence ID" value="GEL53840.1"/>
    <property type="molecule type" value="Genomic_DNA"/>
</dbReference>
<keyword evidence="3" id="KW-1185">Reference proteome</keyword>
<dbReference type="GeneID" id="78227872"/>
<organism evidence="2 3">
    <name type="scientific">Asaia bogorensis NBRC 16594</name>
    <dbReference type="NCBI Taxonomy" id="1231624"/>
    <lineage>
        <taxon>Bacteria</taxon>
        <taxon>Pseudomonadati</taxon>
        <taxon>Pseudomonadota</taxon>
        <taxon>Alphaproteobacteria</taxon>
        <taxon>Acetobacterales</taxon>
        <taxon>Acetobacteraceae</taxon>
        <taxon>Asaia</taxon>
    </lineage>
</organism>
<evidence type="ECO:0000313" key="2">
    <source>
        <dbReference type="EMBL" id="GEL53840.1"/>
    </source>
</evidence>
<comment type="caution">
    <text evidence="2">The sequence shown here is derived from an EMBL/GenBank/DDBJ whole genome shotgun (WGS) entry which is preliminary data.</text>
</comment>
<dbReference type="AlphaFoldDB" id="A0AAN4R3T1"/>
<keyword evidence="1" id="KW-0812">Transmembrane</keyword>